<name>A0A7W7ZYT1_9ACTN</name>
<dbReference type="PANTHER" id="PTHR24421:SF10">
    <property type="entry name" value="NITRATE_NITRITE SENSOR PROTEIN NARQ"/>
    <property type="match status" value="1"/>
</dbReference>
<feature type="transmembrane region" description="Helical" evidence="9">
    <location>
        <begin position="429"/>
        <end position="455"/>
    </location>
</feature>
<feature type="domain" description="Signal transduction histidine kinase subgroup 3 dimerisation and phosphoacceptor" evidence="11">
    <location>
        <begin position="99"/>
        <end position="152"/>
    </location>
</feature>
<reference evidence="12 13" key="1">
    <citation type="submission" date="2020-08" db="EMBL/GenBank/DDBJ databases">
        <title>Genomic Encyclopedia of Type Strains, Phase IV (KMG-IV): sequencing the most valuable type-strain genomes for metagenomic binning, comparative biology and taxonomic classification.</title>
        <authorList>
            <person name="Goeker M."/>
        </authorList>
    </citation>
    <scope>NUCLEOTIDE SEQUENCE [LARGE SCALE GENOMIC DNA]</scope>
    <source>
        <strain evidence="12 13">DSM 45385</strain>
    </source>
</reference>
<dbReference type="Gene3D" id="1.20.5.1930">
    <property type="match status" value="1"/>
</dbReference>
<dbReference type="PANTHER" id="PTHR24421">
    <property type="entry name" value="NITRATE/NITRITE SENSOR PROTEIN NARX-RELATED"/>
    <property type="match status" value="1"/>
</dbReference>
<dbReference type="EMBL" id="JACHIN010000001">
    <property type="protein sequence ID" value="MBB5075949.1"/>
    <property type="molecule type" value="Genomic_DNA"/>
</dbReference>
<dbReference type="Pfam" id="PF07730">
    <property type="entry name" value="HisKA_3"/>
    <property type="match status" value="1"/>
</dbReference>
<keyword evidence="9" id="KW-0812">Transmembrane</keyword>
<dbReference type="GO" id="GO:0016020">
    <property type="term" value="C:membrane"/>
    <property type="evidence" value="ECO:0007669"/>
    <property type="project" value="InterPro"/>
</dbReference>
<feature type="domain" description="Histidine kinase/HSP90-like ATPase" evidence="10">
    <location>
        <begin position="200"/>
        <end position="282"/>
    </location>
</feature>
<dbReference type="InterPro" id="IPR003594">
    <property type="entry name" value="HATPase_dom"/>
</dbReference>
<keyword evidence="13" id="KW-1185">Reference proteome</keyword>
<evidence type="ECO:0000259" key="11">
    <source>
        <dbReference type="Pfam" id="PF07730"/>
    </source>
</evidence>
<dbReference type="SUPFAM" id="SSF55874">
    <property type="entry name" value="ATPase domain of HSP90 chaperone/DNA topoisomerase II/histidine kinase"/>
    <property type="match status" value="1"/>
</dbReference>
<evidence type="ECO:0000259" key="10">
    <source>
        <dbReference type="Pfam" id="PF02518"/>
    </source>
</evidence>
<comment type="catalytic activity">
    <reaction evidence="1">
        <text>ATP + protein L-histidine = ADP + protein N-phospho-L-histidine.</text>
        <dbReference type="EC" id="2.7.13.3"/>
    </reaction>
</comment>
<dbReference type="GO" id="GO:0005524">
    <property type="term" value="F:ATP binding"/>
    <property type="evidence" value="ECO:0007669"/>
    <property type="project" value="UniProtKB-KW"/>
</dbReference>
<keyword evidence="4" id="KW-0808">Transferase</keyword>
<dbReference type="Pfam" id="PF02518">
    <property type="entry name" value="HATPase_c"/>
    <property type="match status" value="1"/>
</dbReference>
<keyword evidence="9" id="KW-1133">Transmembrane helix</keyword>
<evidence type="ECO:0000313" key="13">
    <source>
        <dbReference type="Proteomes" id="UP000568380"/>
    </source>
</evidence>
<dbReference type="RefSeq" id="WP_184959070.1">
    <property type="nucleotide sequence ID" value="NZ_JACHIN010000001.1"/>
</dbReference>
<keyword evidence="8" id="KW-0902">Two-component regulatory system</keyword>
<evidence type="ECO:0000256" key="8">
    <source>
        <dbReference type="ARBA" id="ARBA00023012"/>
    </source>
</evidence>
<accession>A0A7W7ZYT1</accession>
<keyword evidence="5" id="KW-0547">Nucleotide-binding</keyword>
<dbReference type="Gene3D" id="3.30.565.10">
    <property type="entry name" value="Histidine kinase-like ATPase, C-terminal domain"/>
    <property type="match status" value="1"/>
</dbReference>
<organism evidence="12 13">
    <name type="scientific">Nonomuraea endophytica</name>
    <dbReference type="NCBI Taxonomy" id="714136"/>
    <lineage>
        <taxon>Bacteria</taxon>
        <taxon>Bacillati</taxon>
        <taxon>Actinomycetota</taxon>
        <taxon>Actinomycetes</taxon>
        <taxon>Streptosporangiales</taxon>
        <taxon>Streptosporangiaceae</taxon>
        <taxon>Nonomuraea</taxon>
    </lineage>
</organism>
<feature type="transmembrane region" description="Helical" evidence="9">
    <location>
        <begin position="380"/>
        <end position="398"/>
    </location>
</feature>
<feature type="transmembrane region" description="Helical" evidence="9">
    <location>
        <begin position="297"/>
        <end position="316"/>
    </location>
</feature>
<dbReference type="GO" id="GO:0046983">
    <property type="term" value="F:protein dimerization activity"/>
    <property type="evidence" value="ECO:0007669"/>
    <property type="project" value="InterPro"/>
</dbReference>
<evidence type="ECO:0000256" key="4">
    <source>
        <dbReference type="ARBA" id="ARBA00022679"/>
    </source>
</evidence>
<protein>
    <recommendedName>
        <fullName evidence="2">histidine kinase</fullName>
        <ecNumber evidence="2">2.7.13.3</ecNumber>
    </recommendedName>
</protein>
<evidence type="ECO:0000256" key="9">
    <source>
        <dbReference type="SAM" id="Phobius"/>
    </source>
</evidence>
<dbReference type="EC" id="2.7.13.3" evidence="2"/>
<dbReference type="InterPro" id="IPR036890">
    <property type="entry name" value="HATPase_C_sf"/>
</dbReference>
<evidence type="ECO:0000256" key="1">
    <source>
        <dbReference type="ARBA" id="ARBA00000085"/>
    </source>
</evidence>
<keyword evidence="3" id="KW-0597">Phosphoprotein</keyword>
<evidence type="ECO:0000256" key="2">
    <source>
        <dbReference type="ARBA" id="ARBA00012438"/>
    </source>
</evidence>
<keyword evidence="9" id="KW-0472">Membrane</keyword>
<evidence type="ECO:0000256" key="3">
    <source>
        <dbReference type="ARBA" id="ARBA00022553"/>
    </source>
</evidence>
<keyword evidence="7" id="KW-0067">ATP-binding</keyword>
<comment type="caution">
    <text evidence="12">The sequence shown here is derived from an EMBL/GenBank/DDBJ whole genome shotgun (WGS) entry which is preliminary data.</text>
</comment>
<dbReference type="GO" id="GO:0000155">
    <property type="term" value="F:phosphorelay sensor kinase activity"/>
    <property type="evidence" value="ECO:0007669"/>
    <property type="project" value="InterPro"/>
</dbReference>
<evidence type="ECO:0000313" key="12">
    <source>
        <dbReference type="EMBL" id="MBB5075949.1"/>
    </source>
</evidence>
<evidence type="ECO:0000256" key="7">
    <source>
        <dbReference type="ARBA" id="ARBA00022840"/>
    </source>
</evidence>
<dbReference type="CDD" id="cd16917">
    <property type="entry name" value="HATPase_UhpB-NarQ-NarX-like"/>
    <property type="match status" value="1"/>
</dbReference>
<dbReference type="InterPro" id="IPR011712">
    <property type="entry name" value="Sig_transdc_His_kin_sub3_dim/P"/>
</dbReference>
<dbReference type="Proteomes" id="UP000568380">
    <property type="component" value="Unassembled WGS sequence"/>
</dbReference>
<keyword evidence="6 12" id="KW-0418">Kinase</keyword>
<feature type="transmembrane region" description="Helical" evidence="9">
    <location>
        <begin position="50"/>
        <end position="68"/>
    </location>
</feature>
<gene>
    <name evidence="12" type="ORF">HNR40_001395</name>
</gene>
<feature type="transmembrane region" description="Helical" evidence="9">
    <location>
        <begin position="405"/>
        <end position="423"/>
    </location>
</feature>
<evidence type="ECO:0000256" key="6">
    <source>
        <dbReference type="ARBA" id="ARBA00022777"/>
    </source>
</evidence>
<dbReference type="AlphaFoldDB" id="A0A7W7ZYT1"/>
<evidence type="ECO:0000256" key="5">
    <source>
        <dbReference type="ARBA" id="ARBA00022741"/>
    </source>
</evidence>
<dbReference type="InterPro" id="IPR050482">
    <property type="entry name" value="Sensor_HK_TwoCompSys"/>
</dbReference>
<proteinExistence type="predicted"/>
<sequence length="629" mass="65456">MWWAGSFAAVALVAGLSYCCTARVVLWFVTVAGASATTVALANGGTPDQVAGVMFLAAGLSAAGWALGRSARVRGARRRAFAAYASGAAAVPGLAAEAERHRLAADLHDTAAHRLTGIMIGASSALHVRDERLTAEAVAHAVREGRLVVAELTRLTALDARADHAHLADLDTLVAGWPEQDVSYRRDAEDAPPPIAALAVRIVREALTNSRRHAPGVPVEVLVRGHGGRLVVTVTDQGRGGAFDAGSGCGLAVLRAEAAAAGGSLEAGPVAGGWRVRAVLPLGDGGPRRARWWSEHVRNWAPVVLGVGIPVGGLMVPDPGDVPLLAKELALLVPLLILHALPLRWHVARPIPALAVTLSLYPLIELARVSGWPITPGGDLVLWCGWIELIMVYGIGLARGPRGVLAPLAVSSTMGAALAWGPGITGNRFAAWVVLSAFVLVPVGIAWAAGVLLAARRARRRDGAAARHGRLRERAALAERARVAARLRATALRHAEALVAASDDLPVVAARSRAALNALRDLLGELRRPAADDPPPCLAGIDALAVRRGVLVTSVGERRQLHGAVEATAFWAARELLGHDAPLTVTYLPEGVELSAPAGRVTRRLRAVAEAAGGAVSARGAQVRVWLPA</sequence>